<dbReference type="InterPro" id="IPR050320">
    <property type="entry name" value="N5-glutamine_MTase"/>
</dbReference>
<dbReference type="Proteomes" id="UP001609176">
    <property type="component" value="Unassembled WGS sequence"/>
</dbReference>
<dbReference type="PANTHER" id="PTHR18895:SF74">
    <property type="entry name" value="MTRF1L RELEASE FACTOR GLUTAMINE METHYLTRANSFERASE"/>
    <property type="match status" value="1"/>
</dbReference>
<evidence type="ECO:0000313" key="2">
    <source>
        <dbReference type="EMBL" id="MFH5243623.1"/>
    </source>
</evidence>
<protein>
    <submittedName>
        <fullName evidence="1">50S ribosomal protein L11 methyltransferase</fullName>
    </submittedName>
</protein>
<comment type="caution">
    <text evidence="1">The sequence shown here is derived from an EMBL/GenBank/DDBJ whole genome shotgun (WGS) entry which is preliminary data.</text>
</comment>
<name>A0ABW7JYQ7_9NOCA</name>
<keyword evidence="1" id="KW-0689">Ribosomal protein</keyword>
<dbReference type="InterPro" id="IPR029063">
    <property type="entry name" value="SAM-dependent_MTases_sf"/>
</dbReference>
<gene>
    <name evidence="2" type="ORF">ACHIPV_17325</name>
    <name evidence="1" type="ORF">ACHIRB_04725</name>
</gene>
<dbReference type="GO" id="GO:0005840">
    <property type="term" value="C:ribosome"/>
    <property type="evidence" value="ECO:0007669"/>
    <property type="project" value="UniProtKB-KW"/>
</dbReference>
<dbReference type="RefSeq" id="WP_395125167.1">
    <property type="nucleotide sequence ID" value="NZ_JBIMSN010000020.1"/>
</dbReference>
<keyword evidence="4" id="KW-1185">Reference proteome</keyword>
<dbReference type="EMBL" id="JBIMSN010000020">
    <property type="protein sequence ID" value="MFH5227894.1"/>
    <property type="molecule type" value="Genomic_DNA"/>
</dbReference>
<dbReference type="Pfam" id="PF06325">
    <property type="entry name" value="PrmA"/>
    <property type="match status" value="1"/>
</dbReference>
<dbReference type="GO" id="GO:0032259">
    <property type="term" value="P:methylation"/>
    <property type="evidence" value="ECO:0007669"/>
    <property type="project" value="UniProtKB-KW"/>
</dbReference>
<reference evidence="3 4" key="1">
    <citation type="submission" date="2024-10" db="EMBL/GenBank/DDBJ databases">
        <authorList>
            <person name="Riesco R."/>
        </authorList>
    </citation>
    <scope>NUCLEOTIDE SEQUENCE [LARGE SCALE GENOMIC DNA]</scope>
    <source>
        <strain evidence="2 3">NCIMB 15448</strain>
        <strain evidence="1 4">NCIMB 15450</strain>
    </source>
</reference>
<dbReference type="CDD" id="cd02440">
    <property type="entry name" value="AdoMet_MTases"/>
    <property type="match status" value="1"/>
</dbReference>
<evidence type="ECO:0000313" key="3">
    <source>
        <dbReference type="Proteomes" id="UP001609176"/>
    </source>
</evidence>
<keyword evidence="1" id="KW-0687">Ribonucleoprotein</keyword>
<evidence type="ECO:0000313" key="4">
    <source>
        <dbReference type="Proteomes" id="UP001609219"/>
    </source>
</evidence>
<dbReference type="Gene3D" id="3.40.50.150">
    <property type="entry name" value="Vaccinia Virus protein VP39"/>
    <property type="match status" value="1"/>
</dbReference>
<accession>A0ABW7JYQ7</accession>
<dbReference type="EMBL" id="JBIMSP010000028">
    <property type="protein sequence ID" value="MFH5243623.1"/>
    <property type="molecule type" value="Genomic_DNA"/>
</dbReference>
<evidence type="ECO:0000313" key="1">
    <source>
        <dbReference type="EMBL" id="MFH5227894.1"/>
    </source>
</evidence>
<dbReference type="GO" id="GO:0008168">
    <property type="term" value="F:methyltransferase activity"/>
    <property type="evidence" value="ECO:0007669"/>
    <property type="project" value="UniProtKB-KW"/>
</dbReference>
<sequence>MPDSPTSSTFFRDEHLEFDHLKGSNTMYDYTKSLERSKFSRERNSGDNEIVVGGDEWTLLEDVFSPADTRSTLAHIDLLDFTEGETFLEIGSGIGMIAVKAALGGCRSVVATDINPAAVANTERNVRRFGVADRVTTVHSDLFDGLSPDLRFDTIYWHSNNVWAPPTLALQSVHELAYVDPGYAAHRRFLREARNFVSDRGRVLLALSSRAGRRELEDLAAQEGAKFVDVRSKTVDEPEGAVSYDLIEVVTASN</sequence>
<dbReference type="PANTHER" id="PTHR18895">
    <property type="entry name" value="HEMK METHYLTRANSFERASE"/>
    <property type="match status" value="1"/>
</dbReference>
<dbReference type="SUPFAM" id="SSF53335">
    <property type="entry name" value="S-adenosyl-L-methionine-dependent methyltransferases"/>
    <property type="match status" value="1"/>
</dbReference>
<proteinExistence type="predicted"/>
<keyword evidence="1" id="KW-0489">Methyltransferase</keyword>
<dbReference type="Proteomes" id="UP001609219">
    <property type="component" value="Unassembled WGS sequence"/>
</dbReference>
<organism evidence="1 4">
    <name type="scientific">Antrihabitans spumae</name>
    <dbReference type="NCBI Taxonomy" id="3373370"/>
    <lineage>
        <taxon>Bacteria</taxon>
        <taxon>Bacillati</taxon>
        <taxon>Actinomycetota</taxon>
        <taxon>Actinomycetes</taxon>
        <taxon>Mycobacteriales</taxon>
        <taxon>Nocardiaceae</taxon>
        <taxon>Antrihabitans</taxon>
    </lineage>
</organism>
<keyword evidence="1" id="KW-0808">Transferase</keyword>